<reference evidence="7" key="1">
    <citation type="submission" date="2022-04" db="EMBL/GenBank/DDBJ databases">
        <title>Shinella lacus sp. nov., a novel member of the genus Shinella from water.</title>
        <authorList>
            <person name="Deng Y."/>
        </authorList>
    </citation>
    <scope>NUCLEOTIDE SEQUENCE</scope>
    <source>
        <strain evidence="7">JCM 31239</strain>
    </source>
</reference>
<proteinExistence type="inferred from homology"/>
<evidence type="ECO:0000259" key="5">
    <source>
        <dbReference type="Pfam" id="PF04542"/>
    </source>
</evidence>
<feature type="domain" description="RNA polymerase sigma-70 region 2" evidence="5">
    <location>
        <begin position="12"/>
        <end position="76"/>
    </location>
</feature>
<evidence type="ECO:0000256" key="3">
    <source>
        <dbReference type="ARBA" id="ARBA00023082"/>
    </source>
</evidence>
<dbReference type="InterPro" id="IPR014284">
    <property type="entry name" value="RNA_pol_sigma-70_dom"/>
</dbReference>
<dbReference type="NCBIfam" id="TIGR02937">
    <property type="entry name" value="sigma70-ECF"/>
    <property type="match status" value="1"/>
</dbReference>
<dbReference type="EMBL" id="WHSC02000005">
    <property type="protein sequence ID" value="MDO6121784.1"/>
    <property type="molecule type" value="Genomic_DNA"/>
</dbReference>
<dbReference type="InterPro" id="IPR036388">
    <property type="entry name" value="WH-like_DNA-bd_sf"/>
</dbReference>
<evidence type="ECO:0000256" key="1">
    <source>
        <dbReference type="ARBA" id="ARBA00010641"/>
    </source>
</evidence>
<dbReference type="InterPro" id="IPR039425">
    <property type="entry name" value="RNA_pol_sigma-70-like"/>
</dbReference>
<feature type="domain" description="RNA polymerase sigma factor 70 region 4 type 2" evidence="6">
    <location>
        <begin position="109"/>
        <end position="159"/>
    </location>
</feature>
<keyword evidence="3" id="KW-0731">Sigma factor</keyword>
<organism evidence="7 8">
    <name type="scientific">Shinella curvata</name>
    <dbReference type="NCBI Taxonomy" id="1817964"/>
    <lineage>
        <taxon>Bacteria</taxon>
        <taxon>Pseudomonadati</taxon>
        <taxon>Pseudomonadota</taxon>
        <taxon>Alphaproteobacteria</taxon>
        <taxon>Hyphomicrobiales</taxon>
        <taxon>Rhizobiaceae</taxon>
        <taxon>Shinella</taxon>
    </lineage>
</organism>
<evidence type="ECO:0000313" key="7">
    <source>
        <dbReference type="EMBL" id="MDO6121784.1"/>
    </source>
</evidence>
<dbReference type="InterPro" id="IPR013249">
    <property type="entry name" value="RNA_pol_sigma70_r4_t2"/>
</dbReference>
<keyword evidence="8" id="KW-1185">Reference proteome</keyword>
<dbReference type="InterPro" id="IPR013324">
    <property type="entry name" value="RNA_pol_sigma_r3/r4-like"/>
</dbReference>
<gene>
    <name evidence="7" type="ORF">GB928_011380</name>
</gene>
<evidence type="ECO:0000313" key="8">
    <source>
        <dbReference type="Proteomes" id="UP001177080"/>
    </source>
</evidence>
<keyword evidence="2" id="KW-0805">Transcription regulation</keyword>
<evidence type="ECO:0000259" key="6">
    <source>
        <dbReference type="Pfam" id="PF08281"/>
    </source>
</evidence>
<dbReference type="SUPFAM" id="SSF88946">
    <property type="entry name" value="Sigma2 domain of RNA polymerase sigma factors"/>
    <property type="match status" value="1"/>
</dbReference>
<dbReference type="InterPro" id="IPR007627">
    <property type="entry name" value="RNA_pol_sigma70_r2"/>
</dbReference>
<dbReference type="PANTHER" id="PTHR43133">
    <property type="entry name" value="RNA POLYMERASE ECF-TYPE SIGMA FACTO"/>
    <property type="match status" value="1"/>
</dbReference>
<dbReference type="Pfam" id="PF08281">
    <property type="entry name" value="Sigma70_r4_2"/>
    <property type="match status" value="1"/>
</dbReference>
<dbReference type="Gene3D" id="1.10.10.10">
    <property type="entry name" value="Winged helix-like DNA-binding domain superfamily/Winged helix DNA-binding domain"/>
    <property type="match status" value="1"/>
</dbReference>
<dbReference type="Gene3D" id="1.10.1740.10">
    <property type="match status" value="1"/>
</dbReference>
<comment type="similarity">
    <text evidence="1">Belongs to the sigma-70 factor family. ECF subfamily.</text>
</comment>
<dbReference type="SUPFAM" id="SSF88659">
    <property type="entry name" value="Sigma3 and sigma4 domains of RNA polymerase sigma factors"/>
    <property type="match status" value="1"/>
</dbReference>
<evidence type="ECO:0000256" key="2">
    <source>
        <dbReference type="ARBA" id="ARBA00023015"/>
    </source>
</evidence>
<dbReference type="Proteomes" id="UP001177080">
    <property type="component" value="Unassembled WGS sequence"/>
</dbReference>
<protein>
    <submittedName>
        <fullName evidence="7">Sigma-70 family RNA polymerase sigma factor</fullName>
    </submittedName>
</protein>
<accession>A0ABT8XDG6</accession>
<comment type="caution">
    <text evidence="7">The sequence shown here is derived from an EMBL/GenBank/DDBJ whole genome shotgun (WGS) entry which is preliminary data.</text>
</comment>
<name>A0ABT8XDG6_9HYPH</name>
<evidence type="ECO:0000256" key="4">
    <source>
        <dbReference type="ARBA" id="ARBA00023163"/>
    </source>
</evidence>
<dbReference type="Pfam" id="PF04542">
    <property type="entry name" value="Sigma70_r2"/>
    <property type="match status" value="1"/>
</dbReference>
<keyword evidence="4" id="KW-0804">Transcription</keyword>
<dbReference type="CDD" id="cd06171">
    <property type="entry name" value="Sigma70_r4"/>
    <property type="match status" value="1"/>
</dbReference>
<sequence>MNDIKAEQLEQLYRSESARLERIAIRKVGHGSGADVVQDTFARLWAKALEQIVLTPAYLSRCVCNAAIDQLRSDKRSARLPQLITEEQYIAPAPTPQQIIIAIDALRHVDRVIGQLPERTRHIFVLNRTHDCTYDEIATALGISYSTVEREIAKALLACRAALDDMVSD</sequence>
<dbReference type="InterPro" id="IPR013325">
    <property type="entry name" value="RNA_pol_sigma_r2"/>
</dbReference>
<dbReference type="PANTHER" id="PTHR43133:SF63">
    <property type="entry name" value="RNA POLYMERASE SIGMA FACTOR FECI-RELATED"/>
    <property type="match status" value="1"/>
</dbReference>
<dbReference type="RefSeq" id="WP_244762326.1">
    <property type="nucleotide sequence ID" value="NZ_JALJCJ010000005.1"/>
</dbReference>